<dbReference type="Gene3D" id="2.40.50.140">
    <property type="entry name" value="Nucleic acid-binding proteins"/>
    <property type="match status" value="1"/>
</dbReference>
<evidence type="ECO:0000313" key="8">
    <source>
        <dbReference type="Proteomes" id="UP000479293"/>
    </source>
</evidence>
<dbReference type="PANTHER" id="PTHR33507">
    <property type="entry name" value="INNER MEMBRANE PROTEIN YBBJ"/>
    <property type="match status" value="1"/>
</dbReference>
<protein>
    <submittedName>
        <fullName evidence="7">NfeD family protein</fullName>
    </submittedName>
</protein>
<dbReference type="AlphaFoldDB" id="A0A7C9FNR6"/>
<dbReference type="GO" id="GO:0005886">
    <property type="term" value="C:plasma membrane"/>
    <property type="evidence" value="ECO:0007669"/>
    <property type="project" value="TreeGrafter"/>
</dbReference>
<evidence type="ECO:0000256" key="5">
    <source>
        <dbReference type="SAM" id="Phobius"/>
    </source>
</evidence>
<dbReference type="InterPro" id="IPR002810">
    <property type="entry name" value="NfeD-like_C"/>
</dbReference>
<feature type="transmembrane region" description="Helical" evidence="5">
    <location>
        <begin position="50"/>
        <end position="68"/>
    </location>
</feature>
<dbReference type="RefSeq" id="WP_152757081.1">
    <property type="nucleotide sequence ID" value="NZ_WHLY01000002.1"/>
</dbReference>
<organism evidence="7 8">
    <name type="scientific">Salmonirosea aquatica</name>
    <dbReference type="NCBI Taxonomy" id="2654236"/>
    <lineage>
        <taxon>Bacteria</taxon>
        <taxon>Pseudomonadati</taxon>
        <taxon>Bacteroidota</taxon>
        <taxon>Cytophagia</taxon>
        <taxon>Cytophagales</taxon>
        <taxon>Spirosomataceae</taxon>
        <taxon>Salmonirosea</taxon>
    </lineage>
</organism>
<evidence type="ECO:0000256" key="1">
    <source>
        <dbReference type="ARBA" id="ARBA00004141"/>
    </source>
</evidence>
<evidence type="ECO:0000256" key="3">
    <source>
        <dbReference type="ARBA" id="ARBA00022989"/>
    </source>
</evidence>
<proteinExistence type="predicted"/>
<evidence type="ECO:0000256" key="2">
    <source>
        <dbReference type="ARBA" id="ARBA00022692"/>
    </source>
</evidence>
<accession>A0A7C9FNR6</accession>
<dbReference type="PANTHER" id="PTHR33507:SF3">
    <property type="entry name" value="INNER MEMBRANE PROTEIN YBBJ"/>
    <property type="match status" value="1"/>
</dbReference>
<keyword evidence="3 5" id="KW-1133">Transmembrane helix</keyword>
<dbReference type="Proteomes" id="UP000479293">
    <property type="component" value="Unassembled WGS sequence"/>
</dbReference>
<comment type="subcellular location">
    <subcellularLocation>
        <location evidence="1">Membrane</location>
        <topology evidence="1">Multi-pass membrane protein</topology>
    </subcellularLocation>
</comment>
<keyword evidence="2 5" id="KW-0812">Transmembrane</keyword>
<sequence>MELTLPQIWLIVGLLMLVAELVSVVLVFVFFAAGALITALLASIGLLPDLNTQLFAFSLISVLSLVLLRNQARRLLENRGKHTEYSEYAGETAMVIKDIPATGEGKIYYRGAEWIALSATNSIIEAGSKVIIRATDGIKLIVEET</sequence>
<feature type="transmembrane region" description="Helical" evidence="5">
    <location>
        <begin position="12"/>
        <end position="44"/>
    </location>
</feature>
<feature type="domain" description="NfeD-like C-terminal" evidence="6">
    <location>
        <begin position="86"/>
        <end position="143"/>
    </location>
</feature>
<dbReference type="SUPFAM" id="SSF141322">
    <property type="entry name" value="NfeD domain-like"/>
    <property type="match status" value="1"/>
</dbReference>
<reference evidence="7 8" key="1">
    <citation type="submission" date="2019-10" db="EMBL/GenBank/DDBJ databases">
        <title>Draft Genome Sequence of Cytophagaceae sp. SJW1-29.</title>
        <authorList>
            <person name="Choi A."/>
        </authorList>
    </citation>
    <scope>NUCLEOTIDE SEQUENCE [LARGE SCALE GENOMIC DNA]</scope>
    <source>
        <strain evidence="7 8">SJW1-29</strain>
    </source>
</reference>
<dbReference type="InterPro" id="IPR052165">
    <property type="entry name" value="Membrane_assoc_protease"/>
</dbReference>
<dbReference type="EMBL" id="WHLY01000002">
    <property type="protein sequence ID" value="MPR32549.1"/>
    <property type="molecule type" value="Genomic_DNA"/>
</dbReference>
<evidence type="ECO:0000256" key="4">
    <source>
        <dbReference type="ARBA" id="ARBA00023136"/>
    </source>
</evidence>
<gene>
    <name evidence="7" type="ORF">GBK04_04095</name>
</gene>
<comment type="caution">
    <text evidence="7">The sequence shown here is derived from an EMBL/GenBank/DDBJ whole genome shotgun (WGS) entry which is preliminary data.</text>
</comment>
<evidence type="ECO:0000313" key="7">
    <source>
        <dbReference type="EMBL" id="MPR32549.1"/>
    </source>
</evidence>
<name>A0A7C9FNR6_9BACT</name>
<evidence type="ECO:0000259" key="6">
    <source>
        <dbReference type="Pfam" id="PF01957"/>
    </source>
</evidence>
<dbReference type="Pfam" id="PF01957">
    <property type="entry name" value="NfeD"/>
    <property type="match status" value="1"/>
</dbReference>
<dbReference type="InterPro" id="IPR012340">
    <property type="entry name" value="NA-bd_OB-fold"/>
</dbReference>
<keyword evidence="8" id="KW-1185">Reference proteome</keyword>
<keyword evidence="4 5" id="KW-0472">Membrane</keyword>